<evidence type="ECO:0000256" key="6">
    <source>
        <dbReference type="ARBA" id="ARBA00024238"/>
    </source>
</evidence>
<keyword evidence="7" id="KW-0175">Coiled coil</keyword>
<evidence type="ECO:0000256" key="4">
    <source>
        <dbReference type="ARBA" id="ARBA00023242"/>
    </source>
</evidence>
<dbReference type="Proteomes" id="UP001150538">
    <property type="component" value="Unassembled WGS sequence"/>
</dbReference>
<proteinExistence type="inferred from homology"/>
<sequence length="258" mass="29867">MKLTAELINKSPSHLNAINEYELDLRGNGIPKIENLAVAKNQHDAIDLCDNNIRYFGNFPSMPRLQRLYLANNRIAQFDDESYKWIPGLKTLILNNNDIKELVTLEPLRKFERLEQLSLVGNLVMKRQHARLWIVWRIPQLRNLDYQRVRQKEREEAKSLFETKNNELTSLAKSILQVEETNTFEPGQGVAALSAKDGVDDIDEEARKAQAEIEKEQADLREQIKQSIDMDEINNLENVMRQGYVPGELANRARQDQT</sequence>
<dbReference type="AlphaFoldDB" id="A0A9W8DNC7"/>
<evidence type="ECO:0000313" key="8">
    <source>
        <dbReference type="EMBL" id="KAJ1917690.1"/>
    </source>
</evidence>
<gene>
    <name evidence="8" type="primary">LEA1</name>
    <name evidence="8" type="ORF">H4219_003057</name>
</gene>
<dbReference type="InterPro" id="IPR044640">
    <property type="entry name" value="RU2A"/>
</dbReference>
<dbReference type="Pfam" id="PF14580">
    <property type="entry name" value="LRR_9"/>
    <property type="match status" value="1"/>
</dbReference>
<comment type="subcellular location">
    <subcellularLocation>
        <location evidence="1">Nucleus</location>
    </subcellularLocation>
</comment>
<accession>A0A9W8DNC7</accession>
<dbReference type="GO" id="GO:0000398">
    <property type="term" value="P:mRNA splicing, via spliceosome"/>
    <property type="evidence" value="ECO:0007669"/>
    <property type="project" value="InterPro"/>
</dbReference>
<dbReference type="PROSITE" id="PS51450">
    <property type="entry name" value="LRR"/>
    <property type="match status" value="1"/>
</dbReference>
<dbReference type="SUPFAM" id="SSF52058">
    <property type="entry name" value="L domain-like"/>
    <property type="match status" value="1"/>
</dbReference>
<dbReference type="OrthoDB" id="433501at2759"/>
<comment type="similarity">
    <text evidence="5">Belongs to the U2 small nuclear ribonucleoprotein A family.</text>
</comment>
<keyword evidence="4" id="KW-0539">Nucleus</keyword>
<evidence type="ECO:0000256" key="3">
    <source>
        <dbReference type="ARBA" id="ARBA00022737"/>
    </source>
</evidence>
<reference evidence="8" key="1">
    <citation type="submission" date="2022-07" db="EMBL/GenBank/DDBJ databases">
        <title>Phylogenomic reconstructions and comparative analyses of Kickxellomycotina fungi.</title>
        <authorList>
            <person name="Reynolds N.K."/>
            <person name="Stajich J.E."/>
            <person name="Barry K."/>
            <person name="Grigoriev I.V."/>
            <person name="Crous P."/>
            <person name="Smith M.E."/>
        </authorList>
    </citation>
    <scope>NUCLEOTIDE SEQUENCE</scope>
    <source>
        <strain evidence="8">NBRC 100468</strain>
    </source>
</reference>
<keyword evidence="9" id="KW-1185">Reference proteome</keyword>
<dbReference type="PANTHER" id="PTHR10552:SF6">
    <property type="entry name" value="U2 SMALL NUCLEAR RIBONUCLEOPROTEIN A"/>
    <property type="match status" value="1"/>
</dbReference>
<feature type="coiled-coil region" evidence="7">
    <location>
        <begin position="199"/>
        <end position="226"/>
    </location>
</feature>
<keyword evidence="2" id="KW-0433">Leucine-rich repeat</keyword>
<dbReference type="GO" id="GO:0030620">
    <property type="term" value="F:U2 snRNA binding"/>
    <property type="evidence" value="ECO:0007669"/>
    <property type="project" value="InterPro"/>
</dbReference>
<protein>
    <recommendedName>
        <fullName evidence="6">U2 small nuclear ribonucleoprotein A'</fullName>
    </recommendedName>
</protein>
<comment type="caution">
    <text evidence="8">The sequence shown here is derived from an EMBL/GenBank/DDBJ whole genome shotgun (WGS) entry which is preliminary data.</text>
</comment>
<name>A0A9W8DNC7_9FUNG</name>
<evidence type="ECO:0000313" key="9">
    <source>
        <dbReference type="Proteomes" id="UP001150538"/>
    </source>
</evidence>
<evidence type="ECO:0000256" key="7">
    <source>
        <dbReference type="SAM" id="Coils"/>
    </source>
</evidence>
<dbReference type="InterPro" id="IPR001611">
    <property type="entry name" value="Leu-rich_rpt"/>
</dbReference>
<dbReference type="InterPro" id="IPR032675">
    <property type="entry name" value="LRR_dom_sf"/>
</dbReference>
<dbReference type="GO" id="GO:0005686">
    <property type="term" value="C:U2 snRNP"/>
    <property type="evidence" value="ECO:0007669"/>
    <property type="project" value="TreeGrafter"/>
</dbReference>
<evidence type="ECO:0000256" key="2">
    <source>
        <dbReference type="ARBA" id="ARBA00022614"/>
    </source>
</evidence>
<dbReference type="FunFam" id="3.80.10.10:FF:000026">
    <property type="entry name" value="U2 small nuclear ribonucleoprotein A"/>
    <property type="match status" value="1"/>
</dbReference>
<organism evidence="8 9">
    <name type="scientific">Mycoemilia scoparia</name>
    <dbReference type="NCBI Taxonomy" id="417184"/>
    <lineage>
        <taxon>Eukaryota</taxon>
        <taxon>Fungi</taxon>
        <taxon>Fungi incertae sedis</taxon>
        <taxon>Zoopagomycota</taxon>
        <taxon>Kickxellomycotina</taxon>
        <taxon>Kickxellomycetes</taxon>
        <taxon>Kickxellales</taxon>
        <taxon>Kickxellaceae</taxon>
        <taxon>Mycoemilia</taxon>
    </lineage>
</organism>
<evidence type="ECO:0000256" key="5">
    <source>
        <dbReference type="ARBA" id="ARBA00024196"/>
    </source>
</evidence>
<dbReference type="EMBL" id="JANBPU010000064">
    <property type="protein sequence ID" value="KAJ1917690.1"/>
    <property type="molecule type" value="Genomic_DNA"/>
</dbReference>
<keyword evidence="3" id="KW-0677">Repeat</keyword>
<evidence type="ECO:0000256" key="1">
    <source>
        <dbReference type="ARBA" id="ARBA00004123"/>
    </source>
</evidence>
<dbReference type="PANTHER" id="PTHR10552">
    <property type="entry name" value="U2 SMALL NUCLEAR RIBONUCLEOPROTEIN A"/>
    <property type="match status" value="1"/>
</dbReference>
<dbReference type="Gene3D" id="3.80.10.10">
    <property type="entry name" value="Ribonuclease Inhibitor"/>
    <property type="match status" value="1"/>
</dbReference>